<feature type="domain" description="Putative zinc-finger" evidence="1">
    <location>
        <begin position="15"/>
        <end position="48"/>
    </location>
</feature>
<reference evidence="3" key="1">
    <citation type="journal article" date="2019" name="Int. J. Syst. Evol. Microbiol.">
        <title>The Global Catalogue of Microorganisms (GCM) 10K type strain sequencing project: providing services to taxonomists for standard genome sequencing and annotation.</title>
        <authorList>
            <consortium name="The Broad Institute Genomics Platform"/>
            <consortium name="The Broad Institute Genome Sequencing Center for Infectious Disease"/>
            <person name="Wu L."/>
            <person name="Ma J."/>
        </authorList>
    </citation>
    <scope>NUCLEOTIDE SEQUENCE [LARGE SCALE GENOMIC DNA]</scope>
    <source>
        <strain evidence="3">JCM 16923</strain>
    </source>
</reference>
<proteinExistence type="predicted"/>
<accession>A0ABP7NTA4</accession>
<comment type="caution">
    <text evidence="2">The sequence shown here is derived from an EMBL/GenBank/DDBJ whole genome shotgun (WGS) entry which is preliminary data.</text>
</comment>
<evidence type="ECO:0000259" key="1">
    <source>
        <dbReference type="Pfam" id="PF13490"/>
    </source>
</evidence>
<dbReference type="InterPro" id="IPR027383">
    <property type="entry name" value="Znf_put"/>
</dbReference>
<name>A0ABP7NTA4_9ACTN</name>
<dbReference type="RefSeq" id="WP_344781177.1">
    <property type="nucleotide sequence ID" value="NZ_BAAAZW010000002.1"/>
</dbReference>
<organism evidence="2 3">
    <name type="scientific">Gordonia caeni</name>
    <dbReference type="NCBI Taxonomy" id="1007097"/>
    <lineage>
        <taxon>Bacteria</taxon>
        <taxon>Bacillati</taxon>
        <taxon>Actinomycetota</taxon>
        <taxon>Actinomycetes</taxon>
        <taxon>Mycobacteriales</taxon>
        <taxon>Gordoniaceae</taxon>
        <taxon>Gordonia</taxon>
    </lineage>
</organism>
<dbReference type="Pfam" id="PF13490">
    <property type="entry name" value="zf-HC2"/>
    <property type="match status" value="1"/>
</dbReference>
<dbReference type="Proteomes" id="UP001418444">
    <property type="component" value="Unassembled WGS sequence"/>
</dbReference>
<dbReference type="InterPro" id="IPR024020">
    <property type="entry name" value="Anit_sigma_mycothiol_RsrA"/>
</dbReference>
<dbReference type="NCBIfam" id="TIGR03988">
    <property type="entry name" value="antisig_RsrA"/>
    <property type="match status" value="1"/>
</dbReference>
<dbReference type="EMBL" id="BAAAZW010000002">
    <property type="protein sequence ID" value="GAA3953544.1"/>
    <property type="molecule type" value="Genomic_DNA"/>
</dbReference>
<sequence length="98" mass="11107">MSANETPSYGEQLDCSGVLADIFLLLDNECDAGARERLQGHLEECPSCFEHYAVQRELKALLQRKCCEAAPEGLRERLRVEIRRTVVVRQTIITDGDR</sequence>
<protein>
    <submittedName>
        <fullName evidence="2">Mycothiol system anti-sigma-R factor</fullName>
    </submittedName>
</protein>
<evidence type="ECO:0000313" key="2">
    <source>
        <dbReference type="EMBL" id="GAA3953544.1"/>
    </source>
</evidence>
<evidence type="ECO:0000313" key="3">
    <source>
        <dbReference type="Proteomes" id="UP001418444"/>
    </source>
</evidence>
<gene>
    <name evidence="2" type="primary">rsrA</name>
    <name evidence="2" type="ORF">GCM10022231_09780</name>
</gene>
<keyword evidence="3" id="KW-1185">Reference proteome</keyword>